<dbReference type="PANTHER" id="PTHR42708">
    <property type="entry name" value="ATP/GTP-BINDING PROTEIN-RELATED"/>
    <property type="match status" value="1"/>
</dbReference>
<gene>
    <name evidence="5" type="ORF">SDC9_87576</name>
</gene>
<dbReference type="GO" id="GO:0005525">
    <property type="term" value="F:GTP binding"/>
    <property type="evidence" value="ECO:0007669"/>
    <property type="project" value="UniProtKB-KW"/>
</dbReference>
<evidence type="ECO:0000256" key="4">
    <source>
        <dbReference type="ARBA" id="ARBA00023134"/>
    </source>
</evidence>
<evidence type="ECO:0008006" key="6">
    <source>
        <dbReference type="Google" id="ProtNLM"/>
    </source>
</evidence>
<keyword evidence="2" id="KW-0547">Nucleotide-binding</keyword>
<accession>A0A644ZJL5</accession>
<protein>
    <recommendedName>
        <fullName evidence="6">Mutual gliding-motility protein MglA</fullName>
    </recommendedName>
</protein>
<dbReference type="GO" id="GO:0016787">
    <property type="term" value="F:hydrolase activity"/>
    <property type="evidence" value="ECO:0007669"/>
    <property type="project" value="UniProtKB-KW"/>
</dbReference>
<name>A0A644ZJL5_9ZZZZ</name>
<dbReference type="Pfam" id="PF03029">
    <property type="entry name" value="ATP_bind_1"/>
    <property type="match status" value="1"/>
</dbReference>
<proteinExistence type="inferred from homology"/>
<comment type="caution">
    <text evidence="5">The sequence shown here is derived from an EMBL/GenBank/DDBJ whole genome shotgun (WGS) entry which is preliminary data.</text>
</comment>
<evidence type="ECO:0000256" key="3">
    <source>
        <dbReference type="ARBA" id="ARBA00022801"/>
    </source>
</evidence>
<sequence>MEWSVMFMGPVGSGKTTAVRSISDIEVVSTDELATDEVQKTKSHTTVSMDVGVMALDDKDKLRIYGTPGQDRFDFMWDILLEQCKGVLLVINHAAPDPIADLDHYYRELVGRQGARYLPVVVCISHLDMGAQGSLSAYQDYFKTNLGLAPEHVPPILSMDARNKTQVRAALVAMTALLEMVERFPKAAQKK</sequence>
<reference evidence="5" key="1">
    <citation type="submission" date="2019-08" db="EMBL/GenBank/DDBJ databases">
        <authorList>
            <person name="Kucharzyk K."/>
            <person name="Murdoch R.W."/>
            <person name="Higgins S."/>
            <person name="Loffler F."/>
        </authorList>
    </citation>
    <scope>NUCLEOTIDE SEQUENCE</scope>
</reference>
<dbReference type="SUPFAM" id="SSF52540">
    <property type="entry name" value="P-loop containing nucleoside triphosphate hydrolases"/>
    <property type="match status" value="1"/>
</dbReference>
<keyword evidence="4" id="KW-0342">GTP-binding</keyword>
<dbReference type="AlphaFoldDB" id="A0A644ZJL5"/>
<dbReference type="CDD" id="cd00882">
    <property type="entry name" value="Ras_like_GTPase"/>
    <property type="match status" value="1"/>
</dbReference>
<comment type="similarity">
    <text evidence="1">Belongs to the GPN-loop GTPase family.</text>
</comment>
<evidence type="ECO:0000313" key="5">
    <source>
        <dbReference type="EMBL" id="MPM40927.1"/>
    </source>
</evidence>
<keyword evidence="3" id="KW-0378">Hydrolase</keyword>
<organism evidence="5">
    <name type="scientific">bioreactor metagenome</name>
    <dbReference type="NCBI Taxonomy" id="1076179"/>
    <lineage>
        <taxon>unclassified sequences</taxon>
        <taxon>metagenomes</taxon>
        <taxon>ecological metagenomes</taxon>
    </lineage>
</organism>
<evidence type="ECO:0000256" key="1">
    <source>
        <dbReference type="ARBA" id="ARBA00005290"/>
    </source>
</evidence>
<evidence type="ECO:0000256" key="2">
    <source>
        <dbReference type="ARBA" id="ARBA00022741"/>
    </source>
</evidence>
<dbReference type="Gene3D" id="3.40.50.300">
    <property type="entry name" value="P-loop containing nucleotide triphosphate hydrolases"/>
    <property type="match status" value="1"/>
</dbReference>
<dbReference type="InterPro" id="IPR004130">
    <property type="entry name" value="Gpn"/>
</dbReference>
<dbReference type="EMBL" id="VSSQ01009182">
    <property type="protein sequence ID" value="MPM40927.1"/>
    <property type="molecule type" value="Genomic_DNA"/>
</dbReference>
<dbReference type="PANTHER" id="PTHR42708:SF1">
    <property type="entry name" value="GLIDING MOTILITY PROTEIN MGLA"/>
    <property type="match status" value="1"/>
</dbReference>
<dbReference type="InterPro" id="IPR052705">
    <property type="entry name" value="Gliding_Motility_GTPase"/>
</dbReference>
<dbReference type="InterPro" id="IPR027417">
    <property type="entry name" value="P-loop_NTPase"/>
</dbReference>